<dbReference type="GO" id="GO:0004104">
    <property type="term" value="F:cholinesterase activity"/>
    <property type="evidence" value="ECO:0007669"/>
    <property type="project" value="InterPro"/>
</dbReference>
<evidence type="ECO:0000256" key="3">
    <source>
        <dbReference type="ARBA" id="ARBA00023157"/>
    </source>
</evidence>
<dbReference type="AlphaFoldDB" id="A0AAX4IQK8"/>
<dbReference type="Pfam" id="PF00135">
    <property type="entry name" value="COesterase"/>
    <property type="match status" value="2"/>
</dbReference>
<evidence type="ECO:0000256" key="5">
    <source>
        <dbReference type="RuleBase" id="RU361235"/>
    </source>
</evidence>
<dbReference type="SUPFAM" id="SSF53474">
    <property type="entry name" value="alpha/beta-Hydrolases"/>
    <property type="match status" value="1"/>
</dbReference>
<dbReference type="EMBL" id="CP137310">
    <property type="protein sequence ID" value="WQF85485.1"/>
    <property type="molecule type" value="Genomic_DNA"/>
</dbReference>
<proteinExistence type="inferred from homology"/>
<feature type="active site" description="Acyl-ester intermediate" evidence="4">
    <location>
        <position position="279"/>
    </location>
</feature>
<dbReference type="InterPro" id="IPR002018">
    <property type="entry name" value="CarbesteraseB"/>
</dbReference>
<dbReference type="Proteomes" id="UP001322277">
    <property type="component" value="Chromosome 6"/>
</dbReference>
<comment type="similarity">
    <text evidence="1 5">Belongs to the type-B carboxylesterase/lipase family.</text>
</comment>
<feature type="active site" description="Charge relay system" evidence="4">
    <location>
        <position position="491"/>
    </location>
</feature>
<dbReference type="PRINTS" id="PR00878">
    <property type="entry name" value="CHOLNESTRASE"/>
</dbReference>
<feature type="domain" description="Carboxylesterase type B" evidence="6">
    <location>
        <begin position="59"/>
        <end position="211"/>
    </location>
</feature>
<evidence type="ECO:0000313" key="8">
    <source>
        <dbReference type="Proteomes" id="UP001322277"/>
    </source>
</evidence>
<keyword evidence="8" id="KW-1185">Reference proteome</keyword>
<dbReference type="PANTHER" id="PTHR43918">
    <property type="entry name" value="ACETYLCHOLINESTERASE"/>
    <property type="match status" value="1"/>
</dbReference>
<feature type="domain" description="Carboxylesterase type B" evidence="6">
    <location>
        <begin position="231"/>
        <end position="532"/>
    </location>
</feature>
<dbReference type="EC" id="3.1.1.-" evidence="5"/>
<dbReference type="Gene3D" id="3.40.50.1820">
    <property type="entry name" value="alpha/beta hydrolase"/>
    <property type="match status" value="1"/>
</dbReference>
<dbReference type="InterPro" id="IPR029058">
    <property type="entry name" value="AB_hydrolase_fold"/>
</dbReference>
<organism evidence="7 8">
    <name type="scientific">Colletotrichum destructivum</name>
    <dbReference type="NCBI Taxonomy" id="34406"/>
    <lineage>
        <taxon>Eukaryota</taxon>
        <taxon>Fungi</taxon>
        <taxon>Dikarya</taxon>
        <taxon>Ascomycota</taxon>
        <taxon>Pezizomycotina</taxon>
        <taxon>Sordariomycetes</taxon>
        <taxon>Hypocreomycetidae</taxon>
        <taxon>Glomerellales</taxon>
        <taxon>Glomerellaceae</taxon>
        <taxon>Colletotrichum</taxon>
        <taxon>Colletotrichum destructivum species complex</taxon>
    </lineage>
</organism>
<protein>
    <recommendedName>
        <fullName evidence="5">Carboxylic ester hydrolase</fullName>
        <ecNumber evidence="5">3.1.1.-</ecNumber>
    </recommendedName>
</protein>
<dbReference type="PROSITE" id="PS00941">
    <property type="entry name" value="CARBOXYLESTERASE_B_2"/>
    <property type="match status" value="1"/>
</dbReference>
<evidence type="ECO:0000256" key="2">
    <source>
        <dbReference type="ARBA" id="ARBA00022801"/>
    </source>
</evidence>
<dbReference type="InterPro" id="IPR000997">
    <property type="entry name" value="Cholinesterase"/>
</dbReference>
<dbReference type="GeneID" id="87947001"/>
<keyword evidence="2 5" id="KW-0378">Hydrolase</keyword>
<dbReference type="PANTHER" id="PTHR43918:SF4">
    <property type="entry name" value="CARBOXYLIC ESTER HYDROLASE"/>
    <property type="match status" value="1"/>
</dbReference>
<feature type="active site" description="Charge relay system" evidence="4">
    <location>
        <position position="391"/>
    </location>
</feature>
<reference evidence="8" key="1">
    <citation type="journal article" date="2023" name="bioRxiv">
        <title>Complete genome of the Medicago anthracnose fungus, Colletotrichum destructivum, reveals a mini-chromosome-like region within a core chromosome.</title>
        <authorList>
            <person name="Lapalu N."/>
            <person name="Simon A."/>
            <person name="Lu A."/>
            <person name="Plaumann P.-L."/>
            <person name="Amselem J."/>
            <person name="Pigne S."/>
            <person name="Auger A."/>
            <person name="Koch C."/>
            <person name="Dallery J.-F."/>
            <person name="O'Connell R.J."/>
        </authorList>
    </citation>
    <scope>NUCLEOTIDE SEQUENCE [LARGE SCALE GENOMIC DNA]</scope>
    <source>
        <strain evidence="8">CBS 520.97</strain>
    </source>
</reference>
<evidence type="ECO:0000313" key="7">
    <source>
        <dbReference type="EMBL" id="WQF85485.1"/>
    </source>
</evidence>
<dbReference type="KEGG" id="cdet:87947001"/>
<name>A0AAX4IQK8_9PEZI</name>
<evidence type="ECO:0000256" key="1">
    <source>
        <dbReference type="ARBA" id="ARBA00005964"/>
    </source>
</evidence>
<accession>A0AAX4IQK8</accession>
<sequence>MKPLATSIRPLIPLFDFQCLSEAFISTMGYRRQSSLDQILFLSTFILRAFALPASNAGPSVTIASGVVVGTTTQPAGSTNYANAYLGVPFAKSPPERFSPPEAAPSWSSPLSATAFRPACIQQFTNTGNAQVLQKQYFGNPTGALTEESEDCLYLNVFTPPNASNSGKKAVMFWLFPGNLQFGTASLPIYDGSSLAISQDVVVVTINYRTNSKCISLRHLSGGCRLTVSLVFGFSNSPEVPTGSQNSGFLDQRFALRWVQDNIAMFGGDPSRVTIFGESAGGESVKQLLANPPSPLPFSAAIMQSQQSLLVGSGSDSYKKVLKQFACDKAPSPIACLRLLPATDIKAYIESAALVFPPVNGDGTSVSDVRGSITSKKWPKIPVLIGTTLNEARVFLAVENKADGASALDSALSKVGISSTATKNSVLAGYSAKGVNDLYTVADRIITDAVFTCTTSTLSSFLAWNGYTAYRYRYDASFPSTSIFPNAGAYHTSEIPSVFGTYPQYNKFGSATQQQINLSSYMQGVWGGFANNPGNGVGWSKVGGALGFELGLLGAGGSSSVSVAMSLVADYPCALYSGLADIAGLSY</sequence>
<gene>
    <name evidence="7" type="ORF">CDEST_10499</name>
</gene>
<evidence type="ECO:0000259" key="6">
    <source>
        <dbReference type="Pfam" id="PF00135"/>
    </source>
</evidence>
<dbReference type="PROSITE" id="PS00122">
    <property type="entry name" value="CARBOXYLESTERASE_B_1"/>
    <property type="match status" value="1"/>
</dbReference>
<keyword evidence="3" id="KW-1015">Disulfide bond</keyword>
<dbReference type="RefSeq" id="XP_062782708.1">
    <property type="nucleotide sequence ID" value="XM_062926657.1"/>
</dbReference>
<dbReference type="InterPro" id="IPR019819">
    <property type="entry name" value="Carboxylesterase_B_CS"/>
</dbReference>
<dbReference type="InterPro" id="IPR019826">
    <property type="entry name" value="Carboxylesterase_B_AS"/>
</dbReference>
<evidence type="ECO:0000256" key="4">
    <source>
        <dbReference type="PIRSR" id="PIRSR600997-1"/>
    </source>
</evidence>
<dbReference type="InterPro" id="IPR050654">
    <property type="entry name" value="AChE-related_enzymes"/>
</dbReference>